<protein>
    <submittedName>
        <fullName evidence="7">CBF-domain-containing protein</fullName>
    </submittedName>
</protein>
<keyword evidence="3" id="KW-0812">Transmembrane</keyword>
<evidence type="ECO:0000313" key="8">
    <source>
        <dbReference type="Proteomes" id="UP000800035"/>
    </source>
</evidence>
<dbReference type="SUPFAM" id="SSF48371">
    <property type="entry name" value="ARM repeat"/>
    <property type="match status" value="1"/>
</dbReference>
<dbReference type="GO" id="GO:0030692">
    <property type="term" value="C:Noc4p-Nop14p complex"/>
    <property type="evidence" value="ECO:0007669"/>
    <property type="project" value="TreeGrafter"/>
</dbReference>
<dbReference type="InterPro" id="IPR016024">
    <property type="entry name" value="ARM-type_fold"/>
</dbReference>
<organism evidence="7 8">
    <name type="scientific">Byssothecium circinans</name>
    <dbReference type="NCBI Taxonomy" id="147558"/>
    <lineage>
        <taxon>Eukaryota</taxon>
        <taxon>Fungi</taxon>
        <taxon>Dikarya</taxon>
        <taxon>Ascomycota</taxon>
        <taxon>Pezizomycotina</taxon>
        <taxon>Dothideomycetes</taxon>
        <taxon>Pleosporomycetidae</taxon>
        <taxon>Pleosporales</taxon>
        <taxon>Massarineae</taxon>
        <taxon>Massarinaceae</taxon>
        <taxon>Byssothecium</taxon>
    </lineage>
</organism>
<dbReference type="EMBL" id="ML976985">
    <property type="protein sequence ID" value="KAF1959446.1"/>
    <property type="molecule type" value="Genomic_DNA"/>
</dbReference>
<dbReference type="PANTHER" id="PTHR12455">
    <property type="entry name" value="NUCLEOLAR COMPLEX PROTEIN 4"/>
    <property type="match status" value="1"/>
</dbReference>
<evidence type="ECO:0000256" key="3">
    <source>
        <dbReference type="ARBA" id="ARBA00022692"/>
    </source>
</evidence>
<dbReference type="GO" id="GO:0031965">
    <property type="term" value="C:nuclear membrane"/>
    <property type="evidence" value="ECO:0007669"/>
    <property type="project" value="UniProtKB-SubCell"/>
</dbReference>
<dbReference type="AlphaFoldDB" id="A0A6A5U9A8"/>
<name>A0A6A5U9A8_9PLEO</name>
<dbReference type="GO" id="GO:0032040">
    <property type="term" value="C:small-subunit processome"/>
    <property type="evidence" value="ECO:0007669"/>
    <property type="project" value="TreeGrafter"/>
</dbReference>
<dbReference type="PANTHER" id="PTHR12455:SF0">
    <property type="entry name" value="NUCLEOLAR COMPLEX PROTEIN 4 HOMOLOG"/>
    <property type="match status" value="1"/>
</dbReference>
<proteinExistence type="inferred from homology"/>
<evidence type="ECO:0000256" key="5">
    <source>
        <dbReference type="SAM" id="MobiDB-lite"/>
    </source>
</evidence>
<evidence type="ECO:0000313" key="7">
    <source>
        <dbReference type="EMBL" id="KAF1959446.1"/>
    </source>
</evidence>
<evidence type="ECO:0000259" key="6">
    <source>
        <dbReference type="Pfam" id="PF03914"/>
    </source>
</evidence>
<comment type="subcellular location">
    <subcellularLocation>
        <location evidence="1">Nucleus membrane</location>
        <topology evidence="1">Multi-pass membrane protein</topology>
    </subcellularLocation>
</comment>
<sequence>MTGTKSTAVAGVKRKREVGKSERESKSKSKSKRRASTDEGDDAQGNILRLEAEVLESRKHYNNIANLLQISKDESSESEVAILAAVALCRIFTRLLSSGDMVKSKAMAQSEALIVSWLKERYREYADLLLGHLHSEHARKQSTALALLLRMVKEESKQKDHSWKKTPLSQTVETLLLLEDDATREEFAEKYFAKFDDIRFYTFKIIKNFLTSDIDDSDKQRAASNSLSLLLSLEKVPTSKNDIQDFYTESQGKPPVPSLSAYKSEAQDCWLATLRSGLDKDQRKSVLSVFSHQIAPWFPQPEMLMDFLTDSYDVGGATSLLALSGLYYLISEKNLDYPSFYQKLYSLLDESLLYSKHRSRFFRLLDTFMSSTHLPATLVASFIKRLSRLALHAPPAGVVVVVPWVYNMFKRHPACTFMMHREIQDPEWKQELDEEGMDDPFDMDEKDPLLTNAIESSVWELESLQAHYHPNVATLAKIISEQFTKRSYNLEDFLDHSYTALLDTELARDLKKDPEVEFEIPKHILTAEEGLNPLGKLLTQVIETK</sequence>
<gene>
    <name evidence="7" type="ORF">CC80DRAFT_406826</name>
</gene>
<keyword evidence="4" id="KW-0472">Membrane</keyword>
<evidence type="ECO:0000256" key="1">
    <source>
        <dbReference type="ARBA" id="ARBA00004232"/>
    </source>
</evidence>
<feature type="domain" description="CCAAT-binding factor" evidence="6">
    <location>
        <begin position="319"/>
        <end position="476"/>
    </location>
</feature>
<dbReference type="Pfam" id="PF03914">
    <property type="entry name" value="CBF"/>
    <property type="match status" value="1"/>
</dbReference>
<evidence type="ECO:0000256" key="2">
    <source>
        <dbReference type="ARBA" id="ARBA00007797"/>
    </source>
</evidence>
<feature type="compositionally biased region" description="Basic and acidic residues" evidence="5">
    <location>
        <begin position="18"/>
        <end position="27"/>
    </location>
</feature>
<evidence type="ECO:0000256" key="4">
    <source>
        <dbReference type="ARBA" id="ARBA00022989"/>
    </source>
</evidence>
<feature type="region of interest" description="Disordered" evidence="5">
    <location>
        <begin position="1"/>
        <end position="42"/>
    </location>
</feature>
<keyword evidence="4" id="KW-1133">Transmembrane helix</keyword>
<comment type="similarity">
    <text evidence="2">Belongs to the CBF/MAK21 family.</text>
</comment>
<keyword evidence="8" id="KW-1185">Reference proteome</keyword>
<dbReference type="InterPro" id="IPR005612">
    <property type="entry name" value="CCAAT-binding_factor"/>
</dbReference>
<dbReference type="OrthoDB" id="10263185at2759"/>
<dbReference type="Proteomes" id="UP000800035">
    <property type="component" value="Unassembled WGS sequence"/>
</dbReference>
<reference evidence="7" key="1">
    <citation type="journal article" date="2020" name="Stud. Mycol.">
        <title>101 Dothideomycetes genomes: a test case for predicting lifestyles and emergence of pathogens.</title>
        <authorList>
            <person name="Haridas S."/>
            <person name="Albert R."/>
            <person name="Binder M."/>
            <person name="Bloem J."/>
            <person name="Labutti K."/>
            <person name="Salamov A."/>
            <person name="Andreopoulos B."/>
            <person name="Baker S."/>
            <person name="Barry K."/>
            <person name="Bills G."/>
            <person name="Bluhm B."/>
            <person name="Cannon C."/>
            <person name="Castanera R."/>
            <person name="Culley D."/>
            <person name="Daum C."/>
            <person name="Ezra D."/>
            <person name="Gonzalez J."/>
            <person name="Henrissat B."/>
            <person name="Kuo A."/>
            <person name="Liang C."/>
            <person name="Lipzen A."/>
            <person name="Lutzoni F."/>
            <person name="Magnuson J."/>
            <person name="Mondo S."/>
            <person name="Nolan M."/>
            <person name="Ohm R."/>
            <person name="Pangilinan J."/>
            <person name="Park H.-J."/>
            <person name="Ramirez L."/>
            <person name="Alfaro M."/>
            <person name="Sun H."/>
            <person name="Tritt A."/>
            <person name="Yoshinaga Y."/>
            <person name="Zwiers L.-H."/>
            <person name="Turgeon B."/>
            <person name="Goodwin S."/>
            <person name="Spatafora J."/>
            <person name="Crous P."/>
            <person name="Grigoriev I."/>
        </authorList>
    </citation>
    <scope>NUCLEOTIDE SEQUENCE</scope>
    <source>
        <strain evidence="7">CBS 675.92</strain>
    </source>
</reference>
<dbReference type="InterPro" id="IPR027193">
    <property type="entry name" value="Noc4"/>
</dbReference>
<dbReference type="GO" id="GO:0042254">
    <property type="term" value="P:ribosome biogenesis"/>
    <property type="evidence" value="ECO:0007669"/>
    <property type="project" value="InterPro"/>
</dbReference>
<accession>A0A6A5U9A8</accession>